<sequence>MKGHLDALSKMIKEDRSCTCLLDQSMAIQSSLKSLDTLIIEKYLKSDVVDQFRSNKENAIKEFLAVFKRKQSRITL</sequence>
<gene>
    <name evidence="1" type="ORF">UT19_C0007G0082</name>
</gene>
<dbReference type="GO" id="GO:0046872">
    <property type="term" value="F:metal ion binding"/>
    <property type="evidence" value="ECO:0007669"/>
    <property type="project" value="InterPro"/>
</dbReference>
<protein>
    <submittedName>
        <fullName evidence="1">Uncharacterized protein</fullName>
    </submittedName>
</protein>
<accession>A0A0G0LPM5</accession>
<dbReference type="Pfam" id="PF02583">
    <property type="entry name" value="Trns_repr_metal"/>
    <property type="match status" value="1"/>
</dbReference>
<dbReference type="GO" id="GO:0003677">
    <property type="term" value="F:DNA binding"/>
    <property type="evidence" value="ECO:0007669"/>
    <property type="project" value="InterPro"/>
</dbReference>
<dbReference type="AlphaFoldDB" id="A0A0G0LPM5"/>
<dbReference type="EMBL" id="LBVW01000007">
    <property type="protein sequence ID" value="KKQ93838.1"/>
    <property type="molecule type" value="Genomic_DNA"/>
</dbReference>
<name>A0A0G0LPM5_9BACT</name>
<dbReference type="InterPro" id="IPR038390">
    <property type="entry name" value="Metal_Tscrpt_repr_sf"/>
</dbReference>
<dbReference type="InterPro" id="IPR003735">
    <property type="entry name" value="Metal_Tscrpt_repr"/>
</dbReference>
<dbReference type="STRING" id="1618573.UT19_C0007G0082"/>
<dbReference type="Proteomes" id="UP000034932">
    <property type="component" value="Unassembled WGS sequence"/>
</dbReference>
<evidence type="ECO:0000313" key="1">
    <source>
        <dbReference type="EMBL" id="KKQ93838.1"/>
    </source>
</evidence>
<dbReference type="GO" id="GO:0045892">
    <property type="term" value="P:negative regulation of DNA-templated transcription"/>
    <property type="evidence" value="ECO:0007669"/>
    <property type="project" value="UniProtKB-ARBA"/>
</dbReference>
<organism evidence="1 2">
    <name type="scientific">Candidatus Woesebacteria bacterium GW2011_GWB1_39_10b</name>
    <dbReference type="NCBI Taxonomy" id="1618573"/>
    <lineage>
        <taxon>Bacteria</taxon>
        <taxon>Candidatus Woeseibacteriota</taxon>
    </lineage>
</organism>
<dbReference type="PANTHER" id="PTHR33677">
    <property type="entry name" value="TRANSCRIPTIONAL REPRESSOR FRMR-RELATED"/>
    <property type="match status" value="1"/>
</dbReference>
<dbReference type="Gene3D" id="1.20.58.1000">
    <property type="entry name" value="Metal-sensitive repressor, helix protomer"/>
    <property type="match status" value="1"/>
</dbReference>
<reference evidence="1 2" key="1">
    <citation type="journal article" date="2015" name="Nature">
        <title>rRNA introns, odd ribosomes, and small enigmatic genomes across a large radiation of phyla.</title>
        <authorList>
            <person name="Brown C.T."/>
            <person name="Hug L.A."/>
            <person name="Thomas B.C."/>
            <person name="Sharon I."/>
            <person name="Castelle C.J."/>
            <person name="Singh A."/>
            <person name="Wilkins M.J."/>
            <person name="Williams K.H."/>
            <person name="Banfield J.F."/>
        </authorList>
    </citation>
    <scope>NUCLEOTIDE SEQUENCE [LARGE SCALE GENOMIC DNA]</scope>
</reference>
<comment type="caution">
    <text evidence="1">The sequence shown here is derived from an EMBL/GenBank/DDBJ whole genome shotgun (WGS) entry which is preliminary data.</text>
</comment>
<proteinExistence type="predicted"/>
<dbReference type="PANTHER" id="PTHR33677:SF3">
    <property type="entry name" value="COPPER-SENSING TRANSCRIPTIONAL REPRESSOR RICR"/>
    <property type="match status" value="1"/>
</dbReference>
<evidence type="ECO:0000313" key="2">
    <source>
        <dbReference type="Proteomes" id="UP000034932"/>
    </source>
</evidence>